<gene>
    <name evidence="1" type="ORF">SteCoe_19490</name>
</gene>
<keyword evidence="2" id="KW-1185">Reference proteome</keyword>
<dbReference type="AlphaFoldDB" id="A0A1R2BU09"/>
<dbReference type="EMBL" id="MPUH01000430">
    <property type="protein sequence ID" value="OMJ80288.1"/>
    <property type="molecule type" value="Genomic_DNA"/>
</dbReference>
<proteinExistence type="predicted"/>
<organism evidence="1 2">
    <name type="scientific">Stentor coeruleus</name>
    <dbReference type="NCBI Taxonomy" id="5963"/>
    <lineage>
        <taxon>Eukaryota</taxon>
        <taxon>Sar</taxon>
        <taxon>Alveolata</taxon>
        <taxon>Ciliophora</taxon>
        <taxon>Postciliodesmatophora</taxon>
        <taxon>Heterotrichea</taxon>
        <taxon>Heterotrichida</taxon>
        <taxon>Stentoridae</taxon>
        <taxon>Stentor</taxon>
    </lineage>
</organism>
<dbReference type="InterPro" id="IPR023393">
    <property type="entry name" value="START-like_dom_sf"/>
</dbReference>
<comment type="caution">
    <text evidence="1">The sequence shown here is derived from an EMBL/GenBank/DDBJ whole genome shotgun (WGS) entry which is preliminary data.</text>
</comment>
<dbReference type="SUPFAM" id="SSF55961">
    <property type="entry name" value="Bet v1-like"/>
    <property type="match status" value="1"/>
</dbReference>
<evidence type="ECO:0000313" key="1">
    <source>
        <dbReference type="EMBL" id="OMJ80288.1"/>
    </source>
</evidence>
<accession>A0A1R2BU09</accession>
<dbReference type="PANTHER" id="PTHR34560">
    <property type="entry name" value="POLYKETIDE CYCLASE/DEHYDRASE/LIPID TRANSPORT SUPERFAMILY PROTEIN"/>
    <property type="match status" value="1"/>
</dbReference>
<sequence>MASAHQKKYLKKLAIAIDKYWEGDEKSAIITIKQAEKDLEDNIGKQSAENFQNSLESWLKKWRETLVGLIPQVNRHNSVAIDCFQELRPPDDSFQTSESDIIYPDELLPEDELSIVFTLYKEDKIVEAVELLNSLREKYQSTFEENPIVNEIECDYADIRQVYRNAREKIGWNNASSGEISVFYKSIPGTESYSLMTEGVIETPLFHFLSIIYETDLHHTWLPFCTKSFTIANLSRTRKIIFQEFNLPFLAVRHACLYGYGANMLQTDGAVVIISKSCDREETFKGIKLPENLKSKRAIVHIMGTIIRPISLNKIHVTIITNFDPVVKSLSYKILNYFSKKLAKGIFKKMTKLAQNFEGSVYEERMNNPENKEFYDYIHQSHLEYLNTIGCK</sequence>
<evidence type="ECO:0008006" key="3">
    <source>
        <dbReference type="Google" id="ProtNLM"/>
    </source>
</evidence>
<dbReference type="Gene3D" id="3.30.530.20">
    <property type="match status" value="1"/>
</dbReference>
<protein>
    <recommendedName>
        <fullName evidence="3">START domain-containing protein</fullName>
    </recommendedName>
</protein>
<dbReference type="Proteomes" id="UP000187209">
    <property type="component" value="Unassembled WGS sequence"/>
</dbReference>
<dbReference type="PANTHER" id="PTHR34560:SF1">
    <property type="entry name" value="START DOMAIN-CONTAINING PROTEIN"/>
    <property type="match status" value="1"/>
</dbReference>
<reference evidence="1 2" key="1">
    <citation type="submission" date="2016-11" db="EMBL/GenBank/DDBJ databases">
        <title>The macronuclear genome of Stentor coeruleus: a giant cell with tiny introns.</title>
        <authorList>
            <person name="Slabodnick M."/>
            <person name="Ruby J.G."/>
            <person name="Reiff S.B."/>
            <person name="Swart E.C."/>
            <person name="Gosai S."/>
            <person name="Prabakaran S."/>
            <person name="Witkowska E."/>
            <person name="Larue G.E."/>
            <person name="Fisher S."/>
            <person name="Freeman R.M."/>
            <person name="Gunawardena J."/>
            <person name="Chu W."/>
            <person name="Stover N.A."/>
            <person name="Gregory B.D."/>
            <person name="Nowacki M."/>
            <person name="Derisi J."/>
            <person name="Roy S.W."/>
            <person name="Marshall W.F."/>
            <person name="Sood P."/>
        </authorList>
    </citation>
    <scope>NUCLEOTIDE SEQUENCE [LARGE SCALE GENOMIC DNA]</scope>
    <source>
        <strain evidence="1">WM001</strain>
    </source>
</reference>
<evidence type="ECO:0000313" key="2">
    <source>
        <dbReference type="Proteomes" id="UP000187209"/>
    </source>
</evidence>
<dbReference type="OrthoDB" id="283021at2759"/>
<name>A0A1R2BU09_9CILI</name>